<evidence type="ECO:0000256" key="4">
    <source>
        <dbReference type="ARBA" id="ARBA00022692"/>
    </source>
</evidence>
<dbReference type="AlphaFoldDB" id="A0A812PL36"/>
<keyword evidence="5 9" id="KW-0106">Calcium</keyword>
<dbReference type="PANTHER" id="PTHR31503:SF22">
    <property type="entry name" value="VACUOLAR CALCIUM ION TRANSPORTER"/>
    <property type="match status" value="1"/>
</dbReference>
<dbReference type="NCBIfam" id="TIGR00846">
    <property type="entry name" value="caca2"/>
    <property type="match status" value="1"/>
</dbReference>
<evidence type="ECO:0000256" key="9">
    <source>
        <dbReference type="RuleBase" id="RU365028"/>
    </source>
</evidence>
<keyword evidence="4 9" id="KW-0812">Transmembrane</keyword>
<evidence type="ECO:0000313" key="12">
    <source>
        <dbReference type="Proteomes" id="UP000604046"/>
    </source>
</evidence>
<gene>
    <name evidence="11" type="primary">VCX1</name>
    <name evidence="11" type="ORF">SNAT2548_LOCUS18242</name>
</gene>
<proteinExistence type="inferred from homology"/>
<sequence length="370" mass="39123">MSAKQDKNGYAALQGRKDQEAGGQAAATPKKKVYASCATCAKRILLDSVLNVLLLTVPFGIAAPRLHWSDQAVFALNFLAILPLAKILGAATEELSDSVGETLGGLLNASFGNAVEMLLSVFALRKGLVSVVQGSLLGSILSNLLLVLGMCFFFGGIKFHKQKYNADGARVQSNLLLLSVLAMVIPSLVGLVTSEEGVSLEMSRGAAIILAVLYGLYLVFQLRTHKDYFETEQDEGADGEEEPMHPGVASLLLLLVTLLVAVCSEGLVDSVEGITREMGISEHFIGVILLPIVGNAAEHLTAVDVAMKNKMDLSLGVALGSSSQIALLVVPFTVWAPSTSCMSNAGPTSRFKQVQALNTHCVARIQRGLG</sequence>
<evidence type="ECO:0000256" key="2">
    <source>
        <dbReference type="ARBA" id="ARBA00022448"/>
    </source>
</evidence>
<dbReference type="EMBL" id="CAJNDS010002139">
    <property type="protein sequence ID" value="CAE7347591.1"/>
    <property type="molecule type" value="Genomic_DNA"/>
</dbReference>
<organism evidence="11 12">
    <name type="scientific">Symbiodinium natans</name>
    <dbReference type="NCBI Taxonomy" id="878477"/>
    <lineage>
        <taxon>Eukaryota</taxon>
        <taxon>Sar</taxon>
        <taxon>Alveolata</taxon>
        <taxon>Dinophyceae</taxon>
        <taxon>Suessiales</taxon>
        <taxon>Symbiodiniaceae</taxon>
        <taxon>Symbiodinium</taxon>
    </lineage>
</organism>
<evidence type="ECO:0000256" key="5">
    <source>
        <dbReference type="ARBA" id="ARBA00022837"/>
    </source>
</evidence>
<evidence type="ECO:0000313" key="11">
    <source>
        <dbReference type="EMBL" id="CAE7347591.1"/>
    </source>
</evidence>
<evidence type="ECO:0000256" key="1">
    <source>
        <dbReference type="ARBA" id="ARBA00004127"/>
    </source>
</evidence>
<name>A0A812PL36_9DINO</name>
<feature type="transmembrane region" description="Helical" evidence="9">
    <location>
        <begin position="136"/>
        <end position="155"/>
    </location>
</feature>
<feature type="transmembrane region" description="Helical" evidence="9">
    <location>
        <begin position="317"/>
        <end position="336"/>
    </location>
</feature>
<keyword evidence="7 9" id="KW-0406">Ion transport</keyword>
<reference evidence="11" key="1">
    <citation type="submission" date="2021-02" db="EMBL/GenBank/DDBJ databases">
        <authorList>
            <person name="Dougan E. K."/>
            <person name="Rhodes N."/>
            <person name="Thang M."/>
            <person name="Chan C."/>
        </authorList>
    </citation>
    <scope>NUCLEOTIDE SEQUENCE</scope>
</reference>
<dbReference type="Pfam" id="PF01699">
    <property type="entry name" value="Na_Ca_ex"/>
    <property type="match status" value="2"/>
</dbReference>
<comment type="caution">
    <text evidence="9">Lacks conserved residue(s) required for the propagation of feature annotation.</text>
</comment>
<dbReference type="NCBIfam" id="TIGR00378">
    <property type="entry name" value="cax"/>
    <property type="match status" value="1"/>
</dbReference>
<evidence type="ECO:0000256" key="3">
    <source>
        <dbReference type="ARBA" id="ARBA00022568"/>
    </source>
</evidence>
<dbReference type="PANTHER" id="PTHR31503">
    <property type="entry name" value="VACUOLAR CALCIUM ION TRANSPORTER"/>
    <property type="match status" value="1"/>
</dbReference>
<comment type="subcellular location">
    <subcellularLocation>
        <location evidence="1">Endomembrane system</location>
        <topology evidence="1">Multi-pass membrane protein</topology>
    </subcellularLocation>
</comment>
<keyword evidence="12" id="KW-1185">Reference proteome</keyword>
<dbReference type="GO" id="GO:0015369">
    <property type="term" value="F:calcium:proton antiporter activity"/>
    <property type="evidence" value="ECO:0007669"/>
    <property type="project" value="UniProtKB-UniRule"/>
</dbReference>
<dbReference type="GO" id="GO:0005774">
    <property type="term" value="C:vacuolar membrane"/>
    <property type="evidence" value="ECO:0007669"/>
    <property type="project" value="UniProtKB-ARBA"/>
</dbReference>
<evidence type="ECO:0000259" key="10">
    <source>
        <dbReference type="Pfam" id="PF01699"/>
    </source>
</evidence>
<dbReference type="InterPro" id="IPR004837">
    <property type="entry name" value="NaCa_Exmemb"/>
</dbReference>
<evidence type="ECO:0000256" key="7">
    <source>
        <dbReference type="ARBA" id="ARBA00023065"/>
    </source>
</evidence>
<feature type="domain" description="Sodium/calcium exchanger membrane region" evidence="10">
    <location>
        <begin position="251"/>
        <end position="334"/>
    </location>
</feature>
<keyword evidence="6 9" id="KW-1133">Transmembrane helix</keyword>
<feature type="transmembrane region" description="Helical" evidence="9">
    <location>
        <begin position="103"/>
        <end position="124"/>
    </location>
</feature>
<comment type="similarity">
    <text evidence="9">Belongs to the Ca(2+):cation antiporter (CaCA) (TC 2.A.19) family.</text>
</comment>
<dbReference type="GO" id="GO:0012505">
    <property type="term" value="C:endomembrane system"/>
    <property type="evidence" value="ECO:0007669"/>
    <property type="project" value="UniProtKB-SubCell"/>
</dbReference>
<feature type="transmembrane region" description="Helical" evidence="9">
    <location>
        <begin position="72"/>
        <end position="91"/>
    </location>
</feature>
<protein>
    <submittedName>
        <fullName evidence="11">VCX1 protein</fullName>
    </submittedName>
</protein>
<feature type="transmembrane region" description="Helical" evidence="9">
    <location>
        <begin position="175"/>
        <end position="193"/>
    </location>
</feature>
<keyword evidence="3 9" id="KW-0109">Calcium transport</keyword>
<feature type="transmembrane region" description="Helical" evidence="9">
    <location>
        <begin position="205"/>
        <end position="224"/>
    </location>
</feature>
<keyword evidence="9" id="KW-0050">Antiport</keyword>
<dbReference type="InterPro" id="IPR044880">
    <property type="entry name" value="NCX_ion-bd_dom_sf"/>
</dbReference>
<dbReference type="InterPro" id="IPR004798">
    <property type="entry name" value="CAX-like"/>
</dbReference>
<keyword evidence="8 9" id="KW-0472">Membrane</keyword>
<dbReference type="Proteomes" id="UP000604046">
    <property type="component" value="Unassembled WGS sequence"/>
</dbReference>
<dbReference type="InterPro" id="IPR004713">
    <property type="entry name" value="CaH_exchang"/>
</dbReference>
<dbReference type="OrthoDB" id="1699231at2759"/>
<dbReference type="Gene3D" id="1.20.1420.30">
    <property type="entry name" value="NCX, central ion-binding region"/>
    <property type="match status" value="1"/>
</dbReference>
<keyword evidence="2 9" id="KW-0813">Transport</keyword>
<evidence type="ECO:0000256" key="8">
    <source>
        <dbReference type="ARBA" id="ARBA00023136"/>
    </source>
</evidence>
<dbReference type="GO" id="GO:0006874">
    <property type="term" value="P:intracellular calcium ion homeostasis"/>
    <property type="evidence" value="ECO:0007669"/>
    <property type="project" value="TreeGrafter"/>
</dbReference>
<evidence type="ECO:0000256" key="6">
    <source>
        <dbReference type="ARBA" id="ARBA00022989"/>
    </source>
</evidence>
<comment type="caution">
    <text evidence="11">The sequence shown here is derived from an EMBL/GenBank/DDBJ whole genome shotgun (WGS) entry which is preliminary data.</text>
</comment>
<accession>A0A812PL36</accession>
<feature type="domain" description="Sodium/calcium exchanger membrane region" evidence="10">
    <location>
        <begin position="72"/>
        <end position="222"/>
    </location>
</feature>